<reference evidence="1 2" key="1">
    <citation type="submission" date="2018-10" db="EMBL/GenBank/DDBJ databases">
        <title>Genome assembly for a Yunnan-Guizhou Plateau 3E fish, Anabarilius grahami (Regan), and its evolutionary and genetic applications.</title>
        <authorList>
            <person name="Jiang W."/>
        </authorList>
    </citation>
    <scope>NUCLEOTIDE SEQUENCE [LARGE SCALE GENOMIC DNA]</scope>
    <source>
        <strain evidence="1">AG-KIZ</strain>
        <tissue evidence="1">Muscle</tissue>
    </source>
</reference>
<dbReference type="AlphaFoldDB" id="A0A3N0YNN1"/>
<evidence type="ECO:0000313" key="1">
    <source>
        <dbReference type="EMBL" id="ROL47491.1"/>
    </source>
</evidence>
<sequence>MRKNNPPPSQLISRERLPKPVHEYWNTSVYHRHSLCRVSVFIMSDSPQVLPTQLAVTQSINHSSGLLLLTAAIRHLSIFLSDNSDGSSAAHSVSTVSPIPLKELINFKLENDFNLDYCALQTSDLLKIAPQPSRGTVGRAALPHTHDRKSGSGAGDCVIIKVLLLVMRVLRNRSSGLVQLQQHLVLLCFILQ</sequence>
<keyword evidence="2" id="KW-1185">Reference proteome</keyword>
<name>A0A3N0YNN1_ANAGA</name>
<accession>A0A3N0YNN1</accession>
<evidence type="ECO:0000313" key="2">
    <source>
        <dbReference type="Proteomes" id="UP000281406"/>
    </source>
</evidence>
<dbReference type="Proteomes" id="UP000281406">
    <property type="component" value="Unassembled WGS sequence"/>
</dbReference>
<dbReference type="EMBL" id="RJVU01035392">
    <property type="protein sequence ID" value="ROL47491.1"/>
    <property type="molecule type" value="Genomic_DNA"/>
</dbReference>
<organism evidence="1 2">
    <name type="scientific">Anabarilius grahami</name>
    <name type="common">Kanglang fish</name>
    <name type="synonym">Barilius grahami</name>
    <dbReference type="NCBI Taxonomy" id="495550"/>
    <lineage>
        <taxon>Eukaryota</taxon>
        <taxon>Metazoa</taxon>
        <taxon>Chordata</taxon>
        <taxon>Craniata</taxon>
        <taxon>Vertebrata</taxon>
        <taxon>Euteleostomi</taxon>
        <taxon>Actinopterygii</taxon>
        <taxon>Neopterygii</taxon>
        <taxon>Teleostei</taxon>
        <taxon>Ostariophysi</taxon>
        <taxon>Cypriniformes</taxon>
        <taxon>Xenocyprididae</taxon>
        <taxon>Xenocypridinae</taxon>
        <taxon>Xenocypridinae incertae sedis</taxon>
        <taxon>Anabarilius</taxon>
    </lineage>
</organism>
<protein>
    <submittedName>
        <fullName evidence="1">Uncharacterized protein</fullName>
    </submittedName>
</protein>
<comment type="caution">
    <text evidence="1">The sequence shown here is derived from an EMBL/GenBank/DDBJ whole genome shotgun (WGS) entry which is preliminary data.</text>
</comment>
<proteinExistence type="predicted"/>
<gene>
    <name evidence="1" type="ORF">DPX16_13206</name>
</gene>